<dbReference type="Proteomes" id="UP000319771">
    <property type="component" value="Unassembled WGS sequence"/>
</dbReference>
<comment type="caution">
    <text evidence="3">The sequence shown here is derived from an EMBL/GenBank/DDBJ whole genome shotgun (WGS) entry which is preliminary data.</text>
</comment>
<keyword evidence="2" id="KW-0472">Membrane</keyword>
<feature type="region of interest" description="Disordered" evidence="1">
    <location>
        <begin position="68"/>
        <end position="105"/>
    </location>
</feature>
<dbReference type="Pfam" id="PF11028">
    <property type="entry name" value="TMEM260-like"/>
    <property type="match status" value="1"/>
</dbReference>
<dbReference type="AlphaFoldDB" id="A0A538U183"/>
<feature type="transmembrane region" description="Helical" evidence="2">
    <location>
        <begin position="107"/>
        <end position="127"/>
    </location>
</feature>
<feature type="transmembrane region" description="Helical" evidence="2">
    <location>
        <begin position="177"/>
        <end position="194"/>
    </location>
</feature>
<evidence type="ECO:0000313" key="3">
    <source>
        <dbReference type="EMBL" id="TMQ69623.1"/>
    </source>
</evidence>
<feature type="transmembrane region" description="Helical" evidence="2">
    <location>
        <begin position="139"/>
        <end position="157"/>
    </location>
</feature>
<proteinExistence type="predicted"/>
<dbReference type="EMBL" id="VBPB01000294">
    <property type="protein sequence ID" value="TMQ69623.1"/>
    <property type="molecule type" value="Genomic_DNA"/>
</dbReference>
<keyword evidence="2" id="KW-0812">Transmembrane</keyword>
<feature type="transmembrane region" description="Helical" evidence="2">
    <location>
        <begin position="214"/>
        <end position="232"/>
    </location>
</feature>
<evidence type="ECO:0000256" key="1">
    <source>
        <dbReference type="SAM" id="MobiDB-lite"/>
    </source>
</evidence>
<feature type="region of interest" description="Disordered" evidence="1">
    <location>
        <begin position="1"/>
        <end position="23"/>
    </location>
</feature>
<accession>A0A538U183</accession>
<sequence>MSRRSNFDMGLLLGGRSGRQAPRHKAMAVPPARSRAPCVSPVTAACGPGWYRRRPIDARLDGRTDRCPGVIVTRSRPTPNRTGRPAPRVPGRPVAQAPPAPSPPDGASWIASAALATALFACYLGFAPPVSGDKDASEFALALATGGVIHPTGYPIYTMLGHVFVRLLHGMGASFPFAANAWASLGGGVAMFFYHRLALRFIPPRAGRSRLEPYLLAAVPVLLLAFNPVWMVECTSVEVHSWQLAWLFGTSLCFIGTI</sequence>
<name>A0A538U183_UNCEI</name>
<protein>
    <submittedName>
        <fullName evidence="3">DUF2723 domain-containing protein</fullName>
    </submittedName>
</protein>
<gene>
    <name evidence="3" type="ORF">E6K81_14465</name>
</gene>
<feature type="compositionally biased region" description="Low complexity" evidence="1">
    <location>
        <begin position="81"/>
        <end position="95"/>
    </location>
</feature>
<dbReference type="InterPro" id="IPR021280">
    <property type="entry name" value="TMEM260-like"/>
</dbReference>
<organism evidence="3 4">
    <name type="scientific">Eiseniibacteriota bacterium</name>
    <dbReference type="NCBI Taxonomy" id="2212470"/>
    <lineage>
        <taxon>Bacteria</taxon>
        <taxon>Candidatus Eiseniibacteriota</taxon>
    </lineage>
</organism>
<keyword evidence="2" id="KW-1133">Transmembrane helix</keyword>
<evidence type="ECO:0000256" key="2">
    <source>
        <dbReference type="SAM" id="Phobius"/>
    </source>
</evidence>
<feature type="non-terminal residue" evidence="3">
    <location>
        <position position="258"/>
    </location>
</feature>
<reference evidence="3 4" key="1">
    <citation type="journal article" date="2019" name="Nat. Microbiol.">
        <title>Mediterranean grassland soil C-N compound turnover is dependent on rainfall and depth, and is mediated by genomically divergent microorganisms.</title>
        <authorList>
            <person name="Diamond S."/>
            <person name="Andeer P.F."/>
            <person name="Li Z."/>
            <person name="Crits-Christoph A."/>
            <person name="Burstein D."/>
            <person name="Anantharaman K."/>
            <person name="Lane K.R."/>
            <person name="Thomas B.C."/>
            <person name="Pan C."/>
            <person name="Northen T.R."/>
            <person name="Banfield J.F."/>
        </authorList>
    </citation>
    <scope>NUCLEOTIDE SEQUENCE [LARGE SCALE GENOMIC DNA]</scope>
    <source>
        <strain evidence="3">WS_11</strain>
    </source>
</reference>
<evidence type="ECO:0000313" key="4">
    <source>
        <dbReference type="Proteomes" id="UP000319771"/>
    </source>
</evidence>